<evidence type="ECO:0000313" key="7">
    <source>
        <dbReference type="Proteomes" id="UP000092444"/>
    </source>
</evidence>
<proteinExistence type="inferred from homology"/>
<evidence type="ECO:0000256" key="4">
    <source>
        <dbReference type="ARBA" id="ARBA00022807"/>
    </source>
</evidence>
<evidence type="ECO:0000256" key="1">
    <source>
        <dbReference type="ARBA" id="ARBA00005234"/>
    </source>
</evidence>
<keyword evidence="3" id="KW-0378">Hydrolase</keyword>
<keyword evidence="7" id="KW-1185">Reference proteome</keyword>
<dbReference type="PANTHER" id="PTHR12606">
    <property type="entry name" value="SENTRIN/SUMO-SPECIFIC PROTEASE"/>
    <property type="match status" value="1"/>
</dbReference>
<dbReference type="GO" id="GO:0006508">
    <property type="term" value="P:proteolysis"/>
    <property type="evidence" value="ECO:0007669"/>
    <property type="project" value="UniProtKB-KW"/>
</dbReference>
<dbReference type="GO" id="GO:0005634">
    <property type="term" value="C:nucleus"/>
    <property type="evidence" value="ECO:0007669"/>
    <property type="project" value="TreeGrafter"/>
</dbReference>
<dbReference type="InterPro" id="IPR003653">
    <property type="entry name" value="Peptidase_C48_C"/>
</dbReference>
<dbReference type="Gene3D" id="3.40.395.10">
    <property type="entry name" value="Adenoviral Proteinase, Chain A"/>
    <property type="match status" value="1"/>
</dbReference>
<dbReference type="VEuPathDB" id="VectorBase:GMOY001902"/>
<organism evidence="6 7">
    <name type="scientific">Glossina morsitans morsitans</name>
    <name type="common">Savannah tsetse fly</name>
    <dbReference type="NCBI Taxonomy" id="37546"/>
    <lineage>
        <taxon>Eukaryota</taxon>
        <taxon>Metazoa</taxon>
        <taxon>Ecdysozoa</taxon>
        <taxon>Arthropoda</taxon>
        <taxon>Hexapoda</taxon>
        <taxon>Insecta</taxon>
        <taxon>Pterygota</taxon>
        <taxon>Neoptera</taxon>
        <taxon>Endopterygota</taxon>
        <taxon>Diptera</taxon>
        <taxon>Brachycera</taxon>
        <taxon>Muscomorpha</taxon>
        <taxon>Hippoboscoidea</taxon>
        <taxon>Glossinidae</taxon>
        <taxon>Glossina</taxon>
    </lineage>
</organism>
<keyword evidence="4" id="KW-0788">Thiol protease</keyword>
<dbReference type="Pfam" id="PF02902">
    <property type="entry name" value="Peptidase_C48"/>
    <property type="match status" value="1"/>
</dbReference>
<evidence type="ECO:0000256" key="2">
    <source>
        <dbReference type="ARBA" id="ARBA00022670"/>
    </source>
</evidence>
<dbReference type="GO" id="GO:0080090">
    <property type="term" value="P:regulation of primary metabolic process"/>
    <property type="evidence" value="ECO:0007669"/>
    <property type="project" value="UniProtKB-ARBA"/>
</dbReference>
<dbReference type="Proteomes" id="UP000092444">
    <property type="component" value="Unassembled WGS sequence"/>
</dbReference>
<evidence type="ECO:0000256" key="3">
    <source>
        <dbReference type="ARBA" id="ARBA00022801"/>
    </source>
</evidence>
<sequence>MNTFTTCSHQQIQQQISVWDKLQHYGGVFLDVTKPEQQHKAAQEVCRFLNSANAPSIEELKMVHRFVKNTVYADVEFSDDDDLVDPKPSGSIKKAFASTLFDISKNFHSKKGLKFQDKLTSSTSSSKHIDNPSMLALLPANNMNPAYVYSQPGGNQKLSHRASNSSCSSSKDATFTSCPILHDLEYLPNTVRPSRRSVVGETEKIEHFQKYVSLWKQAKTSRTERDAAAAKYELNNQSQVKRTTLMPTSISSARSSKDLPISSLKPRCLQSTTNLDIVESADTRSSNVIPPRTTKNKLLLPAKQGNMRDFTHSDEEIHILRSHIDREVSRQSPRKTGLKFFDPANNFRERFNSSSEYIDKWHENFAPKSSLCPNNVLWEDHKTAAINKQLINQRHDAEVEIQDRLRNIQIVEHKPVLVDDYKENTTKAKFIEFTKQHRDRINAAIFGLPDQILTSKFNLNITRRDIRTLCGRNWLNDQIINFYMNLLIDRSEQKNSKSNALPSVYAMNTFFFPRLLQAGYDGVRRWTRKLDIFTKDILAIPLHLNSIHWSMAIIHLKNRTIKFYNSMGSPSPEVLKVLEQYLKDESMDKRKKAFDTSQFTIESVKDVPQQTNGSDCGVFSCMFAEYITREKKINFSQANMKYFREKMILEIIEGKLWQ</sequence>
<dbReference type="PROSITE" id="PS50600">
    <property type="entry name" value="ULP_PROTEASE"/>
    <property type="match status" value="1"/>
</dbReference>
<dbReference type="GO" id="GO:0016926">
    <property type="term" value="P:protein desumoylation"/>
    <property type="evidence" value="ECO:0007669"/>
    <property type="project" value="TreeGrafter"/>
</dbReference>
<feature type="domain" description="Ubiquitin-like protease family profile" evidence="5">
    <location>
        <begin position="459"/>
        <end position="627"/>
    </location>
</feature>
<dbReference type="InterPro" id="IPR038765">
    <property type="entry name" value="Papain-like_cys_pep_sf"/>
</dbReference>
<reference evidence="6" key="1">
    <citation type="submission" date="2020-05" db="UniProtKB">
        <authorList>
            <consortium name="EnsemblMetazoa"/>
        </authorList>
    </citation>
    <scope>IDENTIFICATION</scope>
    <source>
        <strain evidence="6">Yale</strain>
    </source>
</reference>
<evidence type="ECO:0000313" key="6">
    <source>
        <dbReference type="EnsemblMetazoa" id="GMOY001902-PA"/>
    </source>
</evidence>
<comment type="similarity">
    <text evidence="1">Belongs to the peptidase C48 family.</text>
</comment>
<dbReference type="AlphaFoldDB" id="A0A1B0FE71"/>
<dbReference type="PANTHER" id="PTHR12606:SF141">
    <property type="entry name" value="GH15225P-RELATED"/>
    <property type="match status" value="1"/>
</dbReference>
<dbReference type="SUPFAM" id="SSF54001">
    <property type="entry name" value="Cysteine proteinases"/>
    <property type="match status" value="1"/>
</dbReference>
<dbReference type="EnsemblMetazoa" id="GMOY001902-RA">
    <property type="protein sequence ID" value="GMOY001902-PA"/>
    <property type="gene ID" value="GMOY001902"/>
</dbReference>
<name>A0A1B0FE71_GLOMM</name>
<dbReference type="EMBL" id="CCAG010009116">
    <property type="status" value="NOT_ANNOTATED_CDS"/>
    <property type="molecule type" value="Genomic_DNA"/>
</dbReference>
<dbReference type="STRING" id="37546.A0A1B0FE71"/>
<evidence type="ECO:0000259" key="5">
    <source>
        <dbReference type="PROSITE" id="PS50600"/>
    </source>
</evidence>
<keyword evidence="2" id="KW-0645">Protease</keyword>
<dbReference type="GO" id="GO:0016929">
    <property type="term" value="F:deSUMOylase activity"/>
    <property type="evidence" value="ECO:0007669"/>
    <property type="project" value="TreeGrafter"/>
</dbReference>
<dbReference type="FunFam" id="3.40.395.10:FF:000001">
    <property type="entry name" value="Sentrin-specific protease 1"/>
    <property type="match status" value="1"/>
</dbReference>
<dbReference type="GO" id="GO:0060255">
    <property type="term" value="P:regulation of macromolecule metabolic process"/>
    <property type="evidence" value="ECO:0007669"/>
    <property type="project" value="UniProtKB-ARBA"/>
</dbReference>
<accession>A0A1B0FE71</accession>
<protein>
    <recommendedName>
        <fullName evidence="5">Ubiquitin-like protease family profile domain-containing protein</fullName>
    </recommendedName>
</protein>